<keyword evidence="1" id="KW-1133">Transmembrane helix</keyword>
<protein>
    <recommendedName>
        <fullName evidence="5">Glucose / sorbosone dehydrogenase</fullName>
    </recommendedName>
</protein>
<dbReference type="RefSeq" id="WP_080024092.1">
    <property type="nucleotide sequence ID" value="NZ_LTAY01000092.1"/>
</dbReference>
<dbReference type="Proteomes" id="UP000191448">
    <property type="component" value="Unassembled WGS sequence"/>
</dbReference>
<feature type="transmembrane region" description="Helical" evidence="1">
    <location>
        <begin position="7"/>
        <end position="25"/>
    </location>
</feature>
<proteinExistence type="predicted"/>
<organism evidence="3 4">
    <name type="scientific">Clostridium thermobutyricum DSM 4928</name>
    <dbReference type="NCBI Taxonomy" id="1121339"/>
    <lineage>
        <taxon>Bacteria</taxon>
        <taxon>Bacillati</taxon>
        <taxon>Bacillota</taxon>
        <taxon>Clostridia</taxon>
        <taxon>Eubacteriales</taxon>
        <taxon>Clostridiaceae</taxon>
        <taxon>Clostridium</taxon>
    </lineage>
</organism>
<gene>
    <name evidence="2" type="ORF">CLTHE_29200</name>
    <name evidence="3" type="ORF">CLTHE_29530</name>
</gene>
<evidence type="ECO:0000313" key="4">
    <source>
        <dbReference type="Proteomes" id="UP000191448"/>
    </source>
</evidence>
<dbReference type="OrthoDB" id="9770043at2"/>
<accession>A0A1V4SRQ7</accession>
<evidence type="ECO:0000256" key="1">
    <source>
        <dbReference type="SAM" id="Phobius"/>
    </source>
</evidence>
<name>A0A1V4SRQ7_9CLOT</name>
<sequence length="431" mass="48813">MKKFFKYSLASICIVLIAFGIYIYTSGYRIEVQQKGINSDVFLKGFENAIELETDENGNYFVCYEKEIVKINSDNKTEKIYTNNSLEIEDVLYMKENLLILSKGDLLKFDLSNGHVERILKDIPYGGENIKRKLLEKDGKLLLSIGTYTNTGIAEEGDIFTKSFWDKSPINLTLNGENYGNDKTGAFREYGKESKENEEVKAAALGNGAVYEVDINSKKSVLYSSGIKNITSWDLNSKNEVVCAVEGLEAEGVRGALRDSDYIYKINKGSWYGWPDYSGGDKISSPKFSDSKEIAPLIKYPPEKNVKGPYYEHNKLKSISELAIDKKGILLEKDTIVFFDNLEKKLYSIDNNKVVKEILSFDKNSKIEKIIFLDTKCLLLDSNSGYIYSIQKDKMAFINEIPKSIIVIIITLGLVIMLILVNKALKRKNIK</sequence>
<evidence type="ECO:0000313" key="2">
    <source>
        <dbReference type="EMBL" id="OPX46103.1"/>
    </source>
</evidence>
<reference evidence="3 4" key="1">
    <citation type="submission" date="2016-02" db="EMBL/GenBank/DDBJ databases">
        <title>Genome sequence of Clostridium thermobutyricum DSM 4928.</title>
        <authorList>
            <person name="Poehlein A."/>
            <person name="Daniel R."/>
        </authorList>
    </citation>
    <scope>NUCLEOTIDE SEQUENCE [LARGE SCALE GENOMIC DNA]</scope>
    <source>
        <strain evidence="3 4">DSM 4928</strain>
    </source>
</reference>
<keyword evidence="1" id="KW-0812">Transmembrane</keyword>
<evidence type="ECO:0008006" key="5">
    <source>
        <dbReference type="Google" id="ProtNLM"/>
    </source>
</evidence>
<evidence type="ECO:0000313" key="3">
    <source>
        <dbReference type="EMBL" id="OPX46136.1"/>
    </source>
</evidence>
<dbReference type="InterPro" id="IPR011042">
    <property type="entry name" value="6-blade_b-propeller_TolB-like"/>
</dbReference>
<keyword evidence="1" id="KW-0472">Membrane</keyword>
<dbReference type="EMBL" id="LTAY01000092">
    <property type="protein sequence ID" value="OPX46103.1"/>
    <property type="molecule type" value="Genomic_DNA"/>
</dbReference>
<comment type="caution">
    <text evidence="3">The sequence shown here is derived from an EMBL/GenBank/DDBJ whole genome shotgun (WGS) entry which is preliminary data.</text>
</comment>
<dbReference type="InterPro" id="IPR011041">
    <property type="entry name" value="Quinoprot_gluc/sorb_DH_b-prop"/>
</dbReference>
<dbReference type="EMBL" id="LTAY01000092">
    <property type="protein sequence ID" value="OPX46136.1"/>
    <property type="molecule type" value="Genomic_DNA"/>
</dbReference>
<feature type="transmembrane region" description="Helical" evidence="1">
    <location>
        <begin position="405"/>
        <end position="425"/>
    </location>
</feature>
<dbReference type="Gene3D" id="2.120.10.30">
    <property type="entry name" value="TolB, C-terminal domain"/>
    <property type="match status" value="1"/>
</dbReference>
<dbReference type="AlphaFoldDB" id="A0A1V4SRQ7"/>
<dbReference type="SUPFAM" id="SSF50952">
    <property type="entry name" value="Soluble quinoprotein glucose dehydrogenase"/>
    <property type="match status" value="1"/>
</dbReference>